<dbReference type="Pfam" id="PF02518">
    <property type="entry name" value="HATPase_c"/>
    <property type="match status" value="1"/>
</dbReference>
<evidence type="ECO:0000256" key="3">
    <source>
        <dbReference type="ARBA" id="ARBA00022553"/>
    </source>
</evidence>
<dbReference type="EC" id="2.7.13.3" evidence="2"/>
<keyword evidence="6 13" id="KW-0418">Kinase</keyword>
<feature type="transmembrane region" description="Helical" evidence="10">
    <location>
        <begin position="73"/>
        <end position="95"/>
    </location>
</feature>
<feature type="transmembrane region" description="Helical" evidence="10">
    <location>
        <begin position="137"/>
        <end position="157"/>
    </location>
</feature>
<keyword evidence="10" id="KW-1133">Transmembrane helix</keyword>
<gene>
    <name evidence="13" type="ORF">PV662_46435</name>
</gene>
<name>A0ABU4NXB0_9ACTN</name>
<accession>A0ABU4NXB0</accession>
<evidence type="ECO:0000259" key="12">
    <source>
        <dbReference type="Pfam" id="PF07730"/>
    </source>
</evidence>
<evidence type="ECO:0000313" key="13">
    <source>
        <dbReference type="EMBL" id="MDX3706994.1"/>
    </source>
</evidence>
<dbReference type="GO" id="GO:0016301">
    <property type="term" value="F:kinase activity"/>
    <property type="evidence" value="ECO:0007669"/>
    <property type="project" value="UniProtKB-KW"/>
</dbReference>
<keyword evidence="10" id="KW-0812">Transmembrane</keyword>
<feature type="region of interest" description="Disordered" evidence="9">
    <location>
        <begin position="397"/>
        <end position="427"/>
    </location>
</feature>
<keyword evidence="8" id="KW-0902">Two-component regulatory system</keyword>
<comment type="caution">
    <text evidence="13">The sequence shown here is derived from an EMBL/GenBank/DDBJ whole genome shotgun (WGS) entry which is preliminary data.</text>
</comment>
<evidence type="ECO:0000256" key="7">
    <source>
        <dbReference type="ARBA" id="ARBA00022840"/>
    </source>
</evidence>
<keyword evidence="5" id="KW-0547">Nucleotide-binding</keyword>
<dbReference type="RefSeq" id="WP_319063864.1">
    <property type="nucleotide sequence ID" value="NZ_JARAUT010000003.1"/>
</dbReference>
<dbReference type="CDD" id="cd16917">
    <property type="entry name" value="HATPase_UhpB-NarQ-NarX-like"/>
    <property type="match status" value="1"/>
</dbReference>
<feature type="domain" description="Histidine kinase/HSP90-like ATPase" evidence="11">
    <location>
        <begin position="328"/>
        <end position="415"/>
    </location>
</feature>
<proteinExistence type="predicted"/>
<evidence type="ECO:0000256" key="8">
    <source>
        <dbReference type="ARBA" id="ARBA00023012"/>
    </source>
</evidence>
<keyword evidence="3" id="KW-0597">Phosphoprotein</keyword>
<keyword evidence="10" id="KW-0472">Membrane</keyword>
<dbReference type="InterPro" id="IPR011712">
    <property type="entry name" value="Sig_transdc_His_kin_sub3_dim/P"/>
</dbReference>
<evidence type="ECO:0000256" key="6">
    <source>
        <dbReference type="ARBA" id="ARBA00022777"/>
    </source>
</evidence>
<dbReference type="PANTHER" id="PTHR24421:SF10">
    <property type="entry name" value="NITRATE_NITRITE SENSOR PROTEIN NARQ"/>
    <property type="match status" value="1"/>
</dbReference>
<organism evidence="13 14">
    <name type="scientific">Streptomyces europaeiscabiei</name>
    <dbReference type="NCBI Taxonomy" id="146819"/>
    <lineage>
        <taxon>Bacteria</taxon>
        <taxon>Bacillati</taxon>
        <taxon>Actinomycetota</taxon>
        <taxon>Actinomycetes</taxon>
        <taxon>Kitasatosporales</taxon>
        <taxon>Streptomycetaceae</taxon>
        <taxon>Streptomyces</taxon>
    </lineage>
</organism>
<feature type="transmembrane region" description="Helical" evidence="10">
    <location>
        <begin position="163"/>
        <end position="185"/>
    </location>
</feature>
<dbReference type="Gene3D" id="3.30.565.10">
    <property type="entry name" value="Histidine kinase-like ATPase, C-terminal domain"/>
    <property type="match status" value="1"/>
</dbReference>
<dbReference type="InterPro" id="IPR050482">
    <property type="entry name" value="Sensor_HK_TwoCompSys"/>
</dbReference>
<evidence type="ECO:0000256" key="4">
    <source>
        <dbReference type="ARBA" id="ARBA00022679"/>
    </source>
</evidence>
<dbReference type="EMBL" id="JARAYU010000038">
    <property type="protein sequence ID" value="MDX3706994.1"/>
    <property type="molecule type" value="Genomic_DNA"/>
</dbReference>
<evidence type="ECO:0000256" key="2">
    <source>
        <dbReference type="ARBA" id="ARBA00012438"/>
    </source>
</evidence>
<comment type="catalytic activity">
    <reaction evidence="1">
        <text>ATP + protein L-histidine = ADP + protein N-phospho-L-histidine.</text>
        <dbReference type="EC" id="2.7.13.3"/>
    </reaction>
</comment>
<evidence type="ECO:0000256" key="1">
    <source>
        <dbReference type="ARBA" id="ARBA00000085"/>
    </source>
</evidence>
<feature type="transmembrane region" description="Helical" evidence="10">
    <location>
        <begin position="47"/>
        <end position="66"/>
    </location>
</feature>
<protein>
    <recommendedName>
        <fullName evidence="2">histidine kinase</fullName>
        <ecNumber evidence="2">2.7.13.3</ecNumber>
    </recommendedName>
</protein>
<keyword evidence="4" id="KW-0808">Transferase</keyword>
<evidence type="ECO:0000256" key="5">
    <source>
        <dbReference type="ARBA" id="ARBA00022741"/>
    </source>
</evidence>
<evidence type="ECO:0000313" key="14">
    <source>
        <dbReference type="Proteomes" id="UP001271274"/>
    </source>
</evidence>
<feature type="domain" description="Signal transduction histidine kinase subgroup 3 dimerisation and phosphoacceptor" evidence="12">
    <location>
        <begin position="214"/>
        <end position="279"/>
    </location>
</feature>
<feature type="transmembrane region" description="Helical" evidence="10">
    <location>
        <begin position="115"/>
        <end position="130"/>
    </location>
</feature>
<dbReference type="Gene3D" id="1.20.5.1930">
    <property type="match status" value="1"/>
</dbReference>
<dbReference type="SUPFAM" id="SSF55874">
    <property type="entry name" value="ATPase domain of HSP90 chaperone/DNA topoisomerase II/histidine kinase"/>
    <property type="match status" value="1"/>
</dbReference>
<sequence length="427" mass="45046">MSQTTVPEAGHPLPTVAASLAGGLRLVSTDLVTVRALPMPPLAWPRWLRWLPHTLVCLAAVLAAVATDTTTPVVAFVHATVLVAALRWPAPAWWLSMAVLTATTLEYPPALNSRLYVWMVHAGVLFLLTLRVRLFSAITAALLSALLAVVLKLSGLAVDSWIVSWKVIIGAAPLFALAVLFGAVARGRRQDHARLTEQIAATAQERALRTVLEERTRIARELHDVVAHHMSLISIKADAAPYRVQDPPSELVAEFASIRATALEGLAELSHLLGLLRSDSDDSTTGTTPQPSLAQLDVLLASVRAAGLNTAVRIEGTVRPLSPGVGLSAYRIVQEALSNVLRHAPGAETSIELTYTRGALHLRVLNAPASLPVGPSPGSGHGLTGMRERAAMLGGDLVTGPTPGGGYEVTATLPDPLSPATGKEPAQ</sequence>
<reference evidence="13 14" key="1">
    <citation type="journal article" date="2023" name="Microb. Genom.">
        <title>Mesoterricola silvestris gen. nov., sp. nov., Mesoterricola sediminis sp. nov., Geothrix oryzae sp. nov., Geothrix edaphica sp. nov., Geothrix rubra sp. nov., and Geothrix limicola sp. nov., six novel members of Acidobacteriota isolated from soils.</title>
        <authorList>
            <person name="Weisberg A.J."/>
            <person name="Pearce E."/>
            <person name="Kramer C.G."/>
            <person name="Chang J.H."/>
            <person name="Clarke C.R."/>
        </authorList>
    </citation>
    <scope>NUCLEOTIDE SEQUENCE [LARGE SCALE GENOMIC DNA]</scope>
    <source>
        <strain evidence="13 14">ID09-01A</strain>
    </source>
</reference>
<evidence type="ECO:0000256" key="10">
    <source>
        <dbReference type="SAM" id="Phobius"/>
    </source>
</evidence>
<dbReference type="Pfam" id="PF07730">
    <property type="entry name" value="HisKA_3"/>
    <property type="match status" value="1"/>
</dbReference>
<dbReference type="InterPro" id="IPR003594">
    <property type="entry name" value="HATPase_dom"/>
</dbReference>
<dbReference type="InterPro" id="IPR036890">
    <property type="entry name" value="HATPase_C_sf"/>
</dbReference>
<dbReference type="PANTHER" id="PTHR24421">
    <property type="entry name" value="NITRATE/NITRITE SENSOR PROTEIN NARX-RELATED"/>
    <property type="match status" value="1"/>
</dbReference>
<dbReference type="Proteomes" id="UP001271274">
    <property type="component" value="Unassembled WGS sequence"/>
</dbReference>
<keyword evidence="7" id="KW-0067">ATP-binding</keyword>
<keyword evidence="14" id="KW-1185">Reference proteome</keyword>
<evidence type="ECO:0000256" key="9">
    <source>
        <dbReference type="SAM" id="MobiDB-lite"/>
    </source>
</evidence>
<evidence type="ECO:0000259" key="11">
    <source>
        <dbReference type="Pfam" id="PF02518"/>
    </source>
</evidence>